<dbReference type="NCBIfam" id="NF005702">
    <property type="entry name" value="PRK07514.1"/>
    <property type="match status" value="1"/>
</dbReference>
<evidence type="ECO:0000313" key="5">
    <source>
        <dbReference type="EMBL" id="KAB1648899.1"/>
    </source>
</evidence>
<dbReference type="PROSITE" id="PS00455">
    <property type="entry name" value="AMP_BINDING"/>
    <property type="match status" value="1"/>
</dbReference>
<dbReference type="InterPro" id="IPR020845">
    <property type="entry name" value="AMP-binding_CS"/>
</dbReference>
<dbReference type="GO" id="GO:0006631">
    <property type="term" value="P:fatty acid metabolic process"/>
    <property type="evidence" value="ECO:0007669"/>
    <property type="project" value="TreeGrafter"/>
</dbReference>
<proteinExistence type="inferred from homology"/>
<dbReference type="OrthoDB" id="9803968at2"/>
<organism evidence="5 6">
    <name type="scientific">Pseudoclavibacter endophyticus</name>
    <dbReference type="NCBI Taxonomy" id="1778590"/>
    <lineage>
        <taxon>Bacteria</taxon>
        <taxon>Bacillati</taxon>
        <taxon>Actinomycetota</taxon>
        <taxon>Actinomycetes</taxon>
        <taxon>Micrococcales</taxon>
        <taxon>Microbacteriaceae</taxon>
        <taxon>Pseudoclavibacter</taxon>
    </lineage>
</organism>
<dbReference type="InterPro" id="IPR000873">
    <property type="entry name" value="AMP-dep_synth/lig_dom"/>
</dbReference>
<dbReference type="Pfam" id="PF00501">
    <property type="entry name" value="AMP-binding"/>
    <property type="match status" value="1"/>
</dbReference>
<dbReference type="Pfam" id="PF13193">
    <property type="entry name" value="AMP-binding_C"/>
    <property type="match status" value="1"/>
</dbReference>
<keyword evidence="6" id="KW-1185">Reference proteome</keyword>
<dbReference type="Gene3D" id="3.40.50.12780">
    <property type="entry name" value="N-terminal domain of ligase-like"/>
    <property type="match status" value="1"/>
</dbReference>
<dbReference type="InterPro" id="IPR045851">
    <property type="entry name" value="AMP-bd_C_sf"/>
</dbReference>
<reference evidence="5 6" key="1">
    <citation type="submission" date="2019-09" db="EMBL/GenBank/DDBJ databases">
        <title>Phylogeny of genus Pseudoclavibacter and closely related genus.</title>
        <authorList>
            <person name="Li Y."/>
        </authorList>
    </citation>
    <scope>NUCLEOTIDE SEQUENCE [LARGE SCALE GENOMIC DNA]</scope>
    <source>
        <strain evidence="5 6">EGI 60007</strain>
    </source>
</reference>
<feature type="domain" description="AMP-binding enzyme C-terminal" evidence="4">
    <location>
        <begin position="409"/>
        <end position="484"/>
    </location>
</feature>
<evidence type="ECO:0000259" key="4">
    <source>
        <dbReference type="Pfam" id="PF13193"/>
    </source>
</evidence>
<dbReference type="AlphaFoldDB" id="A0A6H9WDC1"/>
<feature type="domain" description="AMP-dependent synthetase/ligase" evidence="3">
    <location>
        <begin position="21"/>
        <end position="358"/>
    </location>
</feature>
<sequence length="516" mass="55007">MSAGMNENLFIALMASGDDAGRVAIELPDGRRVRYDELDELAAGYAAALEAVGTQPGDRVVAVLAKSVHAIAAYLATLRAGAVFVPINPSYTTTELAYFISDAQPAVVLCAPARADELAAACERADATMLTADADGAGTLAEAAARATARPVVPRGRDDLAAILYTSGTTGRSKGAMLTHGNLAANAETLRAQWRFSCDDTLVHALPVFHTHGLFVGINVSFLARATVLLLPRFEVASLADALRRATVLMGVPTYYSRLLEVPDLRERASSIRLFVSGSAPLLAETHRAWAARTGHAILERYGMTETTMLTSNPIDGERRPGTVGRPLPGVELRLAEPNAQGIGSIQVRGPNVFVGYWGLPERSAAEFTDDGFFITGDLGRIDADGYVEIVGREKDLVITGGYNVYPKEVELVLDAVDGVGESAVFGVPDADLGERVIAAIVPASPTAPTADDLDAHLAEHLARYKRPHDYVVLPALPRNVMGKVQKNELRTRYSSDDGTMTEPGPAASTRKEYTR</sequence>
<name>A0A6H9WDC1_9MICO</name>
<dbReference type="Proteomes" id="UP000431744">
    <property type="component" value="Unassembled WGS sequence"/>
</dbReference>
<protein>
    <submittedName>
        <fullName evidence="5">AMP-binding protein</fullName>
    </submittedName>
</protein>
<evidence type="ECO:0000256" key="2">
    <source>
        <dbReference type="SAM" id="MobiDB-lite"/>
    </source>
</evidence>
<dbReference type="Gene3D" id="3.30.300.30">
    <property type="match status" value="1"/>
</dbReference>
<dbReference type="CDD" id="cd05941">
    <property type="entry name" value="MCS"/>
    <property type="match status" value="1"/>
</dbReference>
<comment type="similarity">
    <text evidence="1">Belongs to the ATP-dependent AMP-binding enzyme family.</text>
</comment>
<comment type="caution">
    <text evidence="5">The sequence shown here is derived from an EMBL/GenBank/DDBJ whole genome shotgun (WGS) entry which is preliminary data.</text>
</comment>
<evidence type="ECO:0000256" key="1">
    <source>
        <dbReference type="ARBA" id="ARBA00006432"/>
    </source>
</evidence>
<feature type="compositionally biased region" description="Basic and acidic residues" evidence="2">
    <location>
        <begin position="486"/>
        <end position="496"/>
    </location>
</feature>
<gene>
    <name evidence="5" type="ORF">F8O04_00915</name>
</gene>
<dbReference type="SUPFAM" id="SSF56801">
    <property type="entry name" value="Acetyl-CoA synthetase-like"/>
    <property type="match status" value="1"/>
</dbReference>
<dbReference type="PANTHER" id="PTHR43201">
    <property type="entry name" value="ACYL-COA SYNTHETASE"/>
    <property type="match status" value="1"/>
</dbReference>
<evidence type="ECO:0000313" key="6">
    <source>
        <dbReference type="Proteomes" id="UP000431744"/>
    </source>
</evidence>
<dbReference type="InterPro" id="IPR042099">
    <property type="entry name" value="ANL_N_sf"/>
</dbReference>
<dbReference type="InterPro" id="IPR025110">
    <property type="entry name" value="AMP-bd_C"/>
</dbReference>
<accession>A0A6H9WDC1</accession>
<dbReference type="PANTHER" id="PTHR43201:SF8">
    <property type="entry name" value="ACYL-COA SYNTHETASE FAMILY MEMBER 3"/>
    <property type="match status" value="1"/>
</dbReference>
<dbReference type="EMBL" id="WBJY01000001">
    <property type="protein sequence ID" value="KAB1648899.1"/>
    <property type="molecule type" value="Genomic_DNA"/>
</dbReference>
<evidence type="ECO:0000259" key="3">
    <source>
        <dbReference type="Pfam" id="PF00501"/>
    </source>
</evidence>
<feature type="region of interest" description="Disordered" evidence="2">
    <location>
        <begin position="485"/>
        <end position="516"/>
    </location>
</feature>
<dbReference type="GO" id="GO:0031956">
    <property type="term" value="F:medium-chain fatty acid-CoA ligase activity"/>
    <property type="evidence" value="ECO:0007669"/>
    <property type="project" value="TreeGrafter"/>
</dbReference>